<dbReference type="GO" id="GO:0016788">
    <property type="term" value="F:hydrolase activity, acting on ester bonds"/>
    <property type="evidence" value="ECO:0007669"/>
    <property type="project" value="InterPro"/>
</dbReference>
<dbReference type="Proteomes" id="UP000593594">
    <property type="component" value="Chromosome"/>
</dbReference>
<dbReference type="AlphaFoldDB" id="A0A7S8C5C9"/>
<dbReference type="KEGG" id="kmn:HW532_12840"/>
<gene>
    <name evidence="6" type="ORF">HW532_12840</name>
</gene>
<evidence type="ECO:0000313" key="7">
    <source>
        <dbReference type="Proteomes" id="UP000593594"/>
    </source>
</evidence>
<dbReference type="GO" id="GO:0004518">
    <property type="term" value="F:nuclease activity"/>
    <property type="evidence" value="ECO:0007669"/>
    <property type="project" value="UniProtKB-KW"/>
</dbReference>
<evidence type="ECO:0000256" key="1">
    <source>
        <dbReference type="ARBA" id="ARBA00001946"/>
    </source>
</evidence>
<evidence type="ECO:0000256" key="2">
    <source>
        <dbReference type="ARBA" id="ARBA00022722"/>
    </source>
</evidence>
<dbReference type="Pfam" id="PF08774">
    <property type="entry name" value="VRR_NUC"/>
    <property type="match status" value="1"/>
</dbReference>
<keyword evidence="2" id="KW-0540">Nuclease</keyword>
<feature type="domain" description="VRR-NUC" evidence="5">
    <location>
        <begin position="26"/>
        <end position="83"/>
    </location>
</feature>
<dbReference type="Gene3D" id="3.40.1350.10">
    <property type="match status" value="1"/>
</dbReference>
<evidence type="ECO:0000256" key="3">
    <source>
        <dbReference type="ARBA" id="ARBA00022801"/>
    </source>
</evidence>
<sequence>MPEHGRLFLVAGDMNAGRRGPQDRVKAKATGLTPGEPDLRVYVHGGRLKMIEFKTRAGRLSSAQRERHGELARLGFEVVVVQAATEDEAADATERLVRAWLAANDNQESERNEDAA</sequence>
<evidence type="ECO:0000313" key="6">
    <source>
        <dbReference type="EMBL" id="QPC43504.1"/>
    </source>
</evidence>
<dbReference type="InterPro" id="IPR014883">
    <property type="entry name" value="VRR_NUC"/>
</dbReference>
<dbReference type="InterPro" id="IPR011856">
    <property type="entry name" value="tRNA_endonuc-like_dom_sf"/>
</dbReference>
<reference evidence="6 7" key="1">
    <citation type="submission" date="2020-06" db="EMBL/GenBank/DDBJ databases">
        <title>Genome sequence of 2 isolates from Red Sea Mangroves.</title>
        <authorList>
            <person name="Sefrji F."/>
            <person name="Michoud G."/>
            <person name="Merlino G."/>
            <person name="Daffonchio D."/>
        </authorList>
    </citation>
    <scope>NUCLEOTIDE SEQUENCE [LARGE SCALE GENOMIC DNA]</scope>
    <source>
        <strain evidence="6 7">R1DC25</strain>
    </source>
</reference>
<accession>A0A7S8C5C9</accession>
<dbReference type="RefSeq" id="WP_213160868.1">
    <property type="nucleotide sequence ID" value="NZ_CP058214.1"/>
</dbReference>
<dbReference type="GO" id="GO:0003676">
    <property type="term" value="F:nucleic acid binding"/>
    <property type="evidence" value="ECO:0007669"/>
    <property type="project" value="InterPro"/>
</dbReference>
<protein>
    <submittedName>
        <fullName evidence="6">VRR-NUC domain-containing protein</fullName>
    </submittedName>
</protein>
<evidence type="ECO:0000256" key="4">
    <source>
        <dbReference type="SAM" id="MobiDB-lite"/>
    </source>
</evidence>
<organism evidence="6 7">
    <name type="scientific">Kaustia mangrovi</name>
    <dbReference type="NCBI Taxonomy" id="2593653"/>
    <lineage>
        <taxon>Bacteria</taxon>
        <taxon>Pseudomonadati</taxon>
        <taxon>Pseudomonadota</taxon>
        <taxon>Alphaproteobacteria</taxon>
        <taxon>Hyphomicrobiales</taxon>
        <taxon>Parvibaculaceae</taxon>
        <taxon>Kaustia</taxon>
    </lineage>
</organism>
<proteinExistence type="predicted"/>
<evidence type="ECO:0000259" key="5">
    <source>
        <dbReference type="Pfam" id="PF08774"/>
    </source>
</evidence>
<keyword evidence="3" id="KW-0378">Hydrolase</keyword>
<feature type="region of interest" description="Disordered" evidence="4">
    <location>
        <begin position="13"/>
        <end position="32"/>
    </location>
</feature>
<comment type="cofactor">
    <cofactor evidence="1">
        <name>Mg(2+)</name>
        <dbReference type="ChEBI" id="CHEBI:18420"/>
    </cofactor>
</comment>
<name>A0A7S8C5C9_9HYPH</name>
<keyword evidence="7" id="KW-1185">Reference proteome</keyword>
<dbReference type="EMBL" id="CP058214">
    <property type="protein sequence ID" value="QPC43504.1"/>
    <property type="molecule type" value="Genomic_DNA"/>
</dbReference>